<organism evidence="1 2">
    <name type="scientific">Candidatus Magasanikbacteria bacterium GW2011_GWA2_42_32</name>
    <dbReference type="NCBI Taxonomy" id="1619039"/>
    <lineage>
        <taxon>Bacteria</taxon>
        <taxon>Candidatus Magasanikiibacteriota</taxon>
    </lineage>
</organism>
<evidence type="ECO:0000313" key="1">
    <source>
        <dbReference type="EMBL" id="KKS57361.1"/>
    </source>
</evidence>
<name>A0A0G1CFL3_9BACT</name>
<reference evidence="1 2" key="1">
    <citation type="journal article" date="2015" name="Nature">
        <title>rRNA introns, odd ribosomes, and small enigmatic genomes across a large radiation of phyla.</title>
        <authorList>
            <person name="Brown C.T."/>
            <person name="Hug L.A."/>
            <person name="Thomas B.C."/>
            <person name="Sharon I."/>
            <person name="Castelle C.J."/>
            <person name="Singh A."/>
            <person name="Wilkins M.J."/>
            <person name="Williams K.H."/>
            <person name="Banfield J.F."/>
        </authorList>
    </citation>
    <scope>NUCLEOTIDE SEQUENCE [LARGE SCALE GENOMIC DNA]</scope>
</reference>
<proteinExistence type="predicted"/>
<dbReference type="AlphaFoldDB" id="A0A0G1CFL3"/>
<evidence type="ECO:0000313" key="2">
    <source>
        <dbReference type="Proteomes" id="UP000034837"/>
    </source>
</evidence>
<feature type="non-terminal residue" evidence="1">
    <location>
        <position position="1"/>
    </location>
</feature>
<comment type="caution">
    <text evidence="1">The sequence shown here is derived from an EMBL/GenBank/DDBJ whole genome shotgun (WGS) entry which is preliminary data.</text>
</comment>
<gene>
    <name evidence="1" type="ORF">UV20_C0001G0001</name>
</gene>
<dbReference type="Proteomes" id="UP000034837">
    <property type="component" value="Unassembled WGS sequence"/>
</dbReference>
<accession>A0A0G1CFL3</accession>
<protein>
    <submittedName>
        <fullName evidence="1">Uncharacterized protein</fullName>
    </submittedName>
</protein>
<sequence>VGSLVKMGSDYYLIGSGMTKQKVTAPGLEANNLQTTSAITATDLSSYASGSDITAKDDSLIKAVKP</sequence>
<dbReference type="EMBL" id="LCDO01000001">
    <property type="protein sequence ID" value="KKS57361.1"/>
    <property type="molecule type" value="Genomic_DNA"/>
</dbReference>